<proteinExistence type="predicted"/>
<dbReference type="OrthoDB" id="9801651at2"/>
<dbReference type="FunFam" id="3.30.565.10:FF:000010">
    <property type="entry name" value="Sensor histidine kinase RcsC"/>
    <property type="match status" value="1"/>
</dbReference>
<sequence length="833" mass="90438">MKSLSRRFLVSIGLTSLILTLLTTLAGFLVFQRELSNRQVAYLQDYVAERTSNVERRFSNLAALHEAAGEELARRMARLSDAEVDRLADEYFPKRPDGSRRSADAWFDGVQKNGSYIYGMGALLTQPDEMTRDERRTLVAAFELVANFGQAAQKDYDNFYFFTPPKTRLVMFGPQRPDKLMFYRHDAPADLDISQEEISSLTQPANDPQRRTRCTSLQRLVQDTVGDRLATGCLTPVYVDGRHVGAFGSSIELTGFLANAVKTSLPGATGLIVTSKGELISYPGFRTPGQAKESVLAAYEKRLGLKSLVAVIARDGRASGVVDSPDGQQIVAYGRLHGPDWYLMLAYPKAAVAKSAVRSASWVLLLGAVATVVQILVFIFVARRTITWPLQRLAASCEPAAPGEIARPDLGAEAGRQDEIGVLARALVSEREKVDGVMASLEDRVAERTAQLERANAEKSRFLANMSHELRTPLNGVIAVSETLSREQATPRGRELAELIVSSGRLLERVLTDILDFSKIEAGEIKLTHDTFDMSTLVGRIAELHRASAEAKGLDFGWSVAPGADRRFAGDTVRLTQVLSNLLSNAVKFTEAGEVRLSVDLADDEVRFSVRDTGIGFDEEVRQRLFRRFEQADDSIRRRFGGTGLGLAISRSLVELMGGVVDVTSTPGAGSVFTVTVPLETVEGEAVEAAEDPFEAVDIAGARVLLAEDHPTNQQVVQLVLGAVGIQPVVVENGVQALDALRAASFDVVLMDMQMPELDGLSATAQLRAWEAAEDRPRTPVIMLTANALDEHVRASHEAGADAHLSKPIRADALIAAIVQAMAGRAQGAEAAA</sequence>
<evidence type="ECO:0000313" key="11">
    <source>
        <dbReference type="EMBL" id="RAK64368.1"/>
    </source>
</evidence>
<feature type="domain" description="Histidine kinase" evidence="9">
    <location>
        <begin position="465"/>
        <end position="681"/>
    </location>
</feature>
<dbReference type="InterPro" id="IPR004358">
    <property type="entry name" value="Sig_transdc_His_kin-like_C"/>
</dbReference>
<keyword evidence="4" id="KW-0808">Transferase</keyword>
<dbReference type="InterPro" id="IPR036097">
    <property type="entry name" value="HisK_dim/P_sf"/>
</dbReference>
<dbReference type="InterPro" id="IPR003594">
    <property type="entry name" value="HATPase_dom"/>
</dbReference>
<dbReference type="Pfam" id="PF02518">
    <property type="entry name" value="HATPase_c"/>
    <property type="match status" value="1"/>
</dbReference>
<dbReference type="RefSeq" id="WP_111276755.1">
    <property type="nucleotide sequence ID" value="NZ_QFYS01000006.1"/>
</dbReference>
<evidence type="ECO:0000256" key="2">
    <source>
        <dbReference type="ARBA" id="ARBA00012438"/>
    </source>
</evidence>
<protein>
    <recommendedName>
        <fullName evidence="2">histidine kinase</fullName>
        <ecNumber evidence="2">2.7.13.3</ecNumber>
    </recommendedName>
</protein>
<organism evidence="11 12">
    <name type="scientific">Phenylobacterium kunshanense</name>
    <dbReference type="NCBI Taxonomy" id="1445034"/>
    <lineage>
        <taxon>Bacteria</taxon>
        <taxon>Pseudomonadati</taxon>
        <taxon>Pseudomonadota</taxon>
        <taxon>Alphaproteobacteria</taxon>
        <taxon>Caulobacterales</taxon>
        <taxon>Caulobacteraceae</taxon>
        <taxon>Phenylobacterium</taxon>
    </lineage>
</organism>
<dbReference type="CDD" id="cd17546">
    <property type="entry name" value="REC_hyHK_CKI1_RcsC-like"/>
    <property type="match status" value="1"/>
</dbReference>
<evidence type="ECO:0000259" key="9">
    <source>
        <dbReference type="PROSITE" id="PS50109"/>
    </source>
</evidence>
<dbReference type="Gene3D" id="6.10.340.10">
    <property type="match status" value="1"/>
</dbReference>
<evidence type="ECO:0000256" key="8">
    <source>
        <dbReference type="SAM" id="Phobius"/>
    </source>
</evidence>
<dbReference type="Gene3D" id="3.40.50.2300">
    <property type="match status" value="1"/>
</dbReference>
<evidence type="ECO:0000256" key="6">
    <source>
        <dbReference type="ARBA" id="ARBA00023012"/>
    </source>
</evidence>
<dbReference type="Pfam" id="PF00072">
    <property type="entry name" value="Response_reg"/>
    <property type="match status" value="1"/>
</dbReference>
<evidence type="ECO:0000259" key="10">
    <source>
        <dbReference type="PROSITE" id="PS50110"/>
    </source>
</evidence>
<dbReference type="SMART" id="SM00388">
    <property type="entry name" value="HisKA"/>
    <property type="match status" value="1"/>
</dbReference>
<dbReference type="CDD" id="cd16922">
    <property type="entry name" value="HATPase_EvgS-ArcB-TorS-like"/>
    <property type="match status" value="1"/>
</dbReference>
<evidence type="ECO:0000256" key="7">
    <source>
        <dbReference type="PROSITE-ProRule" id="PRU00169"/>
    </source>
</evidence>
<keyword evidence="3 7" id="KW-0597">Phosphoprotein</keyword>
<dbReference type="InterPro" id="IPR001789">
    <property type="entry name" value="Sig_transdc_resp-reg_receiver"/>
</dbReference>
<evidence type="ECO:0000256" key="3">
    <source>
        <dbReference type="ARBA" id="ARBA00022553"/>
    </source>
</evidence>
<comment type="caution">
    <text evidence="11">The sequence shown here is derived from an EMBL/GenBank/DDBJ whole genome shotgun (WGS) entry which is preliminary data.</text>
</comment>
<dbReference type="InterPro" id="IPR036890">
    <property type="entry name" value="HATPase_C_sf"/>
</dbReference>
<dbReference type="SUPFAM" id="SSF55874">
    <property type="entry name" value="ATPase domain of HSP90 chaperone/DNA topoisomerase II/histidine kinase"/>
    <property type="match status" value="1"/>
</dbReference>
<feature type="transmembrane region" description="Helical" evidence="8">
    <location>
        <begin position="362"/>
        <end position="382"/>
    </location>
</feature>
<keyword evidence="8" id="KW-0472">Membrane</keyword>
<dbReference type="SMART" id="SM00448">
    <property type="entry name" value="REC"/>
    <property type="match status" value="1"/>
</dbReference>
<dbReference type="SUPFAM" id="SSF47384">
    <property type="entry name" value="Homodimeric domain of signal transducing histidine kinase"/>
    <property type="match status" value="1"/>
</dbReference>
<evidence type="ECO:0000313" key="12">
    <source>
        <dbReference type="Proteomes" id="UP000249524"/>
    </source>
</evidence>
<dbReference type="PRINTS" id="PR00344">
    <property type="entry name" value="BCTRLSENSOR"/>
</dbReference>
<dbReference type="Proteomes" id="UP000249524">
    <property type="component" value="Unassembled WGS sequence"/>
</dbReference>
<dbReference type="PANTHER" id="PTHR43047">
    <property type="entry name" value="TWO-COMPONENT HISTIDINE PROTEIN KINASE"/>
    <property type="match status" value="1"/>
</dbReference>
<keyword evidence="12" id="KW-1185">Reference proteome</keyword>
<keyword evidence="8" id="KW-0812">Transmembrane</keyword>
<dbReference type="Gene3D" id="3.30.565.10">
    <property type="entry name" value="Histidine kinase-like ATPase, C-terminal domain"/>
    <property type="match status" value="1"/>
</dbReference>
<dbReference type="Pfam" id="PF00512">
    <property type="entry name" value="HisKA"/>
    <property type="match status" value="1"/>
</dbReference>
<keyword evidence="6" id="KW-0902">Two-component regulatory system</keyword>
<comment type="catalytic activity">
    <reaction evidence="1">
        <text>ATP + protein L-histidine = ADP + protein N-phospho-L-histidine.</text>
        <dbReference type="EC" id="2.7.13.3"/>
    </reaction>
</comment>
<dbReference type="SUPFAM" id="SSF52172">
    <property type="entry name" value="CheY-like"/>
    <property type="match status" value="1"/>
</dbReference>
<dbReference type="AlphaFoldDB" id="A0A328BGT3"/>
<dbReference type="SMART" id="SM00387">
    <property type="entry name" value="HATPase_c"/>
    <property type="match status" value="1"/>
</dbReference>
<dbReference type="EC" id="2.7.13.3" evidence="2"/>
<dbReference type="InterPro" id="IPR005467">
    <property type="entry name" value="His_kinase_dom"/>
</dbReference>
<accession>A0A328BGT3</accession>
<evidence type="ECO:0000256" key="5">
    <source>
        <dbReference type="ARBA" id="ARBA00022777"/>
    </source>
</evidence>
<evidence type="ECO:0000256" key="1">
    <source>
        <dbReference type="ARBA" id="ARBA00000085"/>
    </source>
</evidence>
<gene>
    <name evidence="11" type="ORF">DJ019_14460</name>
</gene>
<dbReference type="InterPro" id="IPR003661">
    <property type="entry name" value="HisK_dim/P_dom"/>
</dbReference>
<feature type="modified residue" description="4-aspartylphosphate" evidence="7">
    <location>
        <position position="752"/>
    </location>
</feature>
<dbReference type="EMBL" id="QFYS01000006">
    <property type="protein sequence ID" value="RAK64368.1"/>
    <property type="molecule type" value="Genomic_DNA"/>
</dbReference>
<keyword evidence="8" id="KW-1133">Transmembrane helix</keyword>
<dbReference type="Gene3D" id="1.10.287.130">
    <property type="match status" value="1"/>
</dbReference>
<dbReference type="PROSITE" id="PS50109">
    <property type="entry name" value="HIS_KIN"/>
    <property type="match status" value="1"/>
</dbReference>
<dbReference type="GO" id="GO:0000155">
    <property type="term" value="F:phosphorelay sensor kinase activity"/>
    <property type="evidence" value="ECO:0007669"/>
    <property type="project" value="InterPro"/>
</dbReference>
<evidence type="ECO:0000256" key="4">
    <source>
        <dbReference type="ARBA" id="ARBA00022679"/>
    </source>
</evidence>
<feature type="domain" description="Response regulatory" evidence="10">
    <location>
        <begin position="703"/>
        <end position="822"/>
    </location>
</feature>
<reference evidence="11 12" key="1">
    <citation type="submission" date="2018-05" db="EMBL/GenBank/DDBJ databases">
        <authorList>
            <person name="Lanie J.A."/>
            <person name="Ng W.-L."/>
            <person name="Kazmierczak K.M."/>
            <person name="Andrzejewski T.M."/>
            <person name="Davidsen T.M."/>
            <person name="Wayne K.J."/>
            <person name="Tettelin H."/>
            <person name="Glass J.I."/>
            <person name="Rusch D."/>
            <person name="Podicherti R."/>
            <person name="Tsui H.-C.T."/>
            <person name="Winkler M.E."/>
        </authorList>
    </citation>
    <scope>NUCLEOTIDE SEQUENCE [LARGE SCALE GENOMIC DNA]</scope>
    <source>
        <strain evidence="11 12">BUT-10</strain>
    </source>
</reference>
<dbReference type="InterPro" id="IPR011006">
    <property type="entry name" value="CheY-like_superfamily"/>
</dbReference>
<dbReference type="PROSITE" id="PS50110">
    <property type="entry name" value="RESPONSE_REGULATORY"/>
    <property type="match status" value="1"/>
</dbReference>
<keyword evidence="5 11" id="KW-0418">Kinase</keyword>
<dbReference type="PANTHER" id="PTHR43047:SF78">
    <property type="entry name" value="SENSORY_REGULATORY PROTEIN RPFC"/>
    <property type="match status" value="1"/>
</dbReference>
<name>A0A328BGT3_9CAUL</name>
<dbReference type="CDD" id="cd00082">
    <property type="entry name" value="HisKA"/>
    <property type="match status" value="1"/>
</dbReference>